<keyword evidence="3" id="KW-1185">Reference proteome</keyword>
<organism evidence="2 3">
    <name type="scientific">Adineta ricciae</name>
    <name type="common">Rotifer</name>
    <dbReference type="NCBI Taxonomy" id="249248"/>
    <lineage>
        <taxon>Eukaryota</taxon>
        <taxon>Metazoa</taxon>
        <taxon>Spiralia</taxon>
        <taxon>Gnathifera</taxon>
        <taxon>Rotifera</taxon>
        <taxon>Eurotatoria</taxon>
        <taxon>Bdelloidea</taxon>
        <taxon>Adinetida</taxon>
        <taxon>Adinetidae</taxon>
        <taxon>Adineta</taxon>
    </lineage>
</organism>
<reference evidence="2" key="1">
    <citation type="submission" date="2021-02" db="EMBL/GenBank/DDBJ databases">
        <authorList>
            <person name="Nowell W R."/>
        </authorList>
    </citation>
    <scope>NUCLEOTIDE SEQUENCE</scope>
</reference>
<dbReference type="AlphaFoldDB" id="A0A815H5L4"/>
<protein>
    <submittedName>
        <fullName evidence="2">Uncharacterized protein</fullName>
    </submittedName>
</protein>
<dbReference type="Proteomes" id="UP000663828">
    <property type="component" value="Unassembled WGS sequence"/>
</dbReference>
<accession>A0A815H5L4</accession>
<feature type="region of interest" description="Disordered" evidence="1">
    <location>
        <begin position="170"/>
        <end position="212"/>
    </location>
</feature>
<evidence type="ECO:0000313" key="2">
    <source>
        <dbReference type="EMBL" id="CAF1349606.1"/>
    </source>
</evidence>
<evidence type="ECO:0000256" key="1">
    <source>
        <dbReference type="SAM" id="MobiDB-lite"/>
    </source>
</evidence>
<dbReference type="EMBL" id="CAJNOR010002859">
    <property type="protein sequence ID" value="CAF1349606.1"/>
    <property type="molecule type" value="Genomic_DNA"/>
</dbReference>
<feature type="compositionally biased region" description="Polar residues" evidence="1">
    <location>
        <begin position="177"/>
        <end position="202"/>
    </location>
</feature>
<evidence type="ECO:0000313" key="3">
    <source>
        <dbReference type="Proteomes" id="UP000663828"/>
    </source>
</evidence>
<comment type="caution">
    <text evidence="2">The sequence shown here is derived from an EMBL/GenBank/DDBJ whole genome shotgun (WGS) entry which is preliminary data.</text>
</comment>
<name>A0A815H5L4_ADIRI</name>
<gene>
    <name evidence="2" type="ORF">XAT740_LOCUS31410</name>
</gene>
<proteinExistence type="predicted"/>
<sequence>MDTLLIPPCQFLPNSTVAENTIREIFFRHWEKMKDELLVAGDQINTWRQTMINDINKYADELLHALANDFNRFKISCQQQCDEHLEMTYAYHEVQNVELFNEICENCRSLKFQLARLESVTNQVHCYRIVTIEEQIEKERIVNSCVNEFQTKSETKHISNSETHEYIDHDSSVGILPSNSSKSETESILMQSSKQSVPIDTASNNESNSNDDEKCPTCYMIFAKDMTIEKRSEHVQEHYLND</sequence>